<comment type="caution">
    <text evidence="9">Lacks conserved residue(s) required for the propagation of feature annotation.</text>
</comment>
<evidence type="ECO:0000313" key="11">
    <source>
        <dbReference type="Proteomes" id="UP000281553"/>
    </source>
</evidence>
<proteinExistence type="inferred from homology"/>
<comment type="subcellular location">
    <subcellularLocation>
        <location evidence="2">Golgi apparatus</location>
    </subcellularLocation>
    <subcellularLocation>
        <location evidence="1">Membrane</location>
        <topology evidence="1">Multi-pass membrane protein</topology>
    </subcellularLocation>
</comment>
<evidence type="ECO:0000256" key="6">
    <source>
        <dbReference type="ARBA" id="ARBA00022989"/>
    </source>
</evidence>
<accession>A0A3P6VB49</accession>
<dbReference type="Pfam" id="PF02990">
    <property type="entry name" value="EMP70"/>
    <property type="match status" value="1"/>
</dbReference>
<feature type="transmembrane region" description="Helical" evidence="9">
    <location>
        <begin position="107"/>
        <end position="131"/>
    </location>
</feature>
<keyword evidence="6 9" id="KW-1133">Transmembrane helix</keyword>
<dbReference type="InterPro" id="IPR004240">
    <property type="entry name" value="EMP70"/>
</dbReference>
<dbReference type="AlphaFoldDB" id="A0A3P6VB49"/>
<evidence type="ECO:0000256" key="3">
    <source>
        <dbReference type="ARBA" id="ARBA00005227"/>
    </source>
</evidence>
<dbReference type="GO" id="GO:0016020">
    <property type="term" value="C:membrane"/>
    <property type="evidence" value="ECO:0007669"/>
    <property type="project" value="UniProtKB-SubCell"/>
</dbReference>
<dbReference type="PANTHER" id="PTHR10766">
    <property type="entry name" value="TRANSMEMBRANE 9 SUPERFAMILY PROTEIN"/>
    <property type="match status" value="1"/>
</dbReference>
<protein>
    <recommendedName>
        <fullName evidence="9">Transmembrane 9 superfamily member</fullName>
    </recommendedName>
</protein>
<evidence type="ECO:0000313" key="10">
    <source>
        <dbReference type="EMBL" id="VDK87064.1"/>
    </source>
</evidence>
<evidence type="ECO:0000256" key="7">
    <source>
        <dbReference type="ARBA" id="ARBA00023034"/>
    </source>
</evidence>
<evidence type="ECO:0000256" key="4">
    <source>
        <dbReference type="ARBA" id="ARBA00022692"/>
    </source>
</evidence>
<reference evidence="10 11" key="1">
    <citation type="submission" date="2018-11" db="EMBL/GenBank/DDBJ databases">
        <authorList>
            <consortium name="Pathogen Informatics"/>
        </authorList>
    </citation>
    <scope>NUCLEOTIDE SEQUENCE [LARGE SCALE GENOMIC DNA]</scope>
</reference>
<gene>
    <name evidence="10" type="ORF">DILT_LOCUS3961</name>
</gene>
<feature type="transmembrane region" description="Helical" evidence="9">
    <location>
        <begin position="143"/>
        <end position="167"/>
    </location>
</feature>
<keyword evidence="11" id="KW-1185">Reference proteome</keyword>
<evidence type="ECO:0000256" key="5">
    <source>
        <dbReference type="ARBA" id="ARBA00022729"/>
    </source>
</evidence>
<dbReference type="PANTHER" id="PTHR10766:SF55">
    <property type="entry name" value="TRANSMEMBRANE 9 SUPERFAMILY MEMBER 4"/>
    <property type="match status" value="1"/>
</dbReference>
<dbReference type="EMBL" id="UYRU01044579">
    <property type="protein sequence ID" value="VDK87064.1"/>
    <property type="molecule type" value="Genomic_DNA"/>
</dbReference>
<feature type="transmembrane region" description="Helical" evidence="9">
    <location>
        <begin position="74"/>
        <end position="101"/>
    </location>
</feature>
<evidence type="ECO:0000256" key="8">
    <source>
        <dbReference type="ARBA" id="ARBA00023136"/>
    </source>
</evidence>
<dbReference type="GO" id="GO:0005794">
    <property type="term" value="C:Golgi apparatus"/>
    <property type="evidence" value="ECO:0007669"/>
    <property type="project" value="UniProtKB-SubCell"/>
</dbReference>
<dbReference type="OrthoDB" id="1666796at2759"/>
<name>A0A3P6VB49_DIBLA</name>
<comment type="similarity">
    <text evidence="3 9">Belongs to the nonaspanin (TM9SF) (TC 9.A.2) family.</text>
</comment>
<dbReference type="GO" id="GO:0072657">
    <property type="term" value="P:protein localization to membrane"/>
    <property type="evidence" value="ECO:0007669"/>
    <property type="project" value="TreeGrafter"/>
</dbReference>
<keyword evidence="5" id="KW-0732">Signal</keyword>
<keyword evidence="7" id="KW-0333">Golgi apparatus</keyword>
<evidence type="ECO:0000256" key="2">
    <source>
        <dbReference type="ARBA" id="ARBA00004555"/>
    </source>
</evidence>
<evidence type="ECO:0000256" key="1">
    <source>
        <dbReference type="ARBA" id="ARBA00004141"/>
    </source>
</evidence>
<feature type="transmembrane region" description="Helical" evidence="9">
    <location>
        <begin position="20"/>
        <end position="48"/>
    </location>
</feature>
<keyword evidence="4 9" id="KW-0812">Transmembrane</keyword>
<keyword evidence="8 9" id="KW-0472">Membrane</keyword>
<organism evidence="10 11">
    <name type="scientific">Dibothriocephalus latus</name>
    <name type="common">Fish tapeworm</name>
    <name type="synonym">Diphyllobothrium latum</name>
    <dbReference type="NCBI Taxonomy" id="60516"/>
    <lineage>
        <taxon>Eukaryota</taxon>
        <taxon>Metazoa</taxon>
        <taxon>Spiralia</taxon>
        <taxon>Lophotrochozoa</taxon>
        <taxon>Platyhelminthes</taxon>
        <taxon>Cestoda</taxon>
        <taxon>Eucestoda</taxon>
        <taxon>Diphyllobothriidea</taxon>
        <taxon>Diphyllobothriidae</taxon>
        <taxon>Dibothriocephalus</taxon>
    </lineage>
</organism>
<dbReference type="Proteomes" id="UP000281553">
    <property type="component" value="Unassembled WGS sequence"/>
</dbReference>
<evidence type="ECO:0000256" key="9">
    <source>
        <dbReference type="RuleBase" id="RU363079"/>
    </source>
</evidence>
<sequence length="218" mass="25155">MGAGLIINFFLWGKGSSAGLPFTTILSILSLWLLVSLPLVFCGFFFGFRKRPYEQPVRTNQIPRAIPERKFHQSLFVTTALCGILPFGSVFIELFFIFNAIWNKQFYYLFGFLFIVFLILIVSCAQVAIVATYFQLCSEDYHWWWRAFISSGGAALYVFLYSIYYFVTKLEITSFVSTIIYFSYCLMMSVSFWILTGTIGFFAALTFLRKIYAAIKID</sequence>
<feature type="transmembrane region" description="Helical" evidence="9">
    <location>
        <begin position="179"/>
        <end position="208"/>
    </location>
</feature>